<dbReference type="Proteomes" id="UP000284706">
    <property type="component" value="Unassembled WGS sequence"/>
</dbReference>
<accession>A0A409YXQ9</accession>
<evidence type="ECO:0000313" key="2">
    <source>
        <dbReference type="Proteomes" id="UP000284706"/>
    </source>
</evidence>
<keyword evidence="2" id="KW-1185">Reference proteome</keyword>
<organism evidence="1 2">
    <name type="scientific">Gymnopilus dilepis</name>
    <dbReference type="NCBI Taxonomy" id="231916"/>
    <lineage>
        <taxon>Eukaryota</taxon>
        <taxon>Fungi</taxon>
        <taxon>Dikarya</taxon>
        <taxon>Basidiomycota</taxon>
        <taxon>Agaricomycotina</taxon>
        <taxon>Agaricomycetes</taxon>
        <taxon>Agaricomycetidae</taxon>
        <taxon>Agaricales</taxon>
        <taxon>Agaricineae</taxon>
        <taxon>Hymenogastraceae</taxon>
        <taxon>Gymnopilus</taxon>
    </lineage>
</organism>
<comment type="caution">
    <text evidence="1">The sequence shown here is derived from an EMBL/GenBank/DDBJ whole genome shotgun (WGS) entry which is preliminary data.</text>
</comment>
<gene>
    <name evidence="1" type="ORF">CVT26_014992</name>
</gene>
<proteinExistence type="predicted"/>
<reference evidence="1 2" key="1">
    <citation type="journal article" date="2018" name="Evol. Lett.">
        <title>Horizontal gene cluster transfer increased hallucinogenic mushroom diversity.</title>
        <authorList>
            <person name="Reynolds H.T."/>
            <person name="Vijayakumar V."/>
            <person name="Gluck-Thaler E."/>
            <person name="Korotkin H.B."/>
            <person name="Matheny P.B."/>
            <person name="Slot J.C."/>
        </authorList>
    </citation>
    <scope>NUCLEOTIDE SEQUENCE [LARGE SCALE GENOMIC DNA]</scope>
    <source>
        <strain evidence="1 2">SRW20</strain>
    </source>
</reference>
<evidence type="ECO:0000313" key="1">
    <source>
        <dbReference type="EMBL" id="PPR07806.1"/>
    </source>
</evidence>
<dbReference type="EMBL" id="NHYE01000001">
    <property type="protein sequence ID" value="PPR07806.1"/>
    <property type="molecule type" value="Genomic_DNA"/>
</dbReference>
<sequence length="79" mass="8550">MQRSARSEAREQCKGKSGRGVLVQIRKGVGKAPGAAQDIQTWIEAETDKKGLKELRQGTTGGVRDGMLANSCCRSSMQR</sequence>
<name>A0A409YXQ9_9AGAR</name>
<dbReference type="InParanoid" id="A0A409YXQ9"/>
<protein>
    <submittedName>
        <fullName evidence="1">Uncharacterized protein</fullName>
    </submittedName>
</protein>
<dbReference type="AlphaFoldDB" id="A0A409YXQ9"/>